<dbReference type="InterPro" id="IPR007110">
    <property type="entry name" value="Ig-like_dom"/>
</dbReference>
<dbReference type="PANTHER" id="PTHR23278">
    <property type="entry name" value="SIDESTEP PROTEIN"/>
    <property type="match status" value="1"/>
</dbReference>
<evidence type="ECO:0000256" key="4">
    <source>
        <dbReference type="ARBA" id="ARBA00023136"/>
    </source>
</evidence>
<dbReference type="InterPro" id="IPR036179">
    <property type="entry name" value="Ig-like_dom_sf"/>
</dbReference>
<keyword evidence="5" id="KW-1015">Disulfide bond</keyword>
<keyword evidence="7" id="KW-0393">Immunoglobulin domain</keyword>
<dbReference type="PANTHER" id="PTHR23278:SF26">
    <property type="entry name" value="SIDESTEP III, ISOFORM O"/>
    <property type="match status" value="1"/>
</dbReference>
<sequence length="163" mass="18293">MLKWREGHIVGVPIDVWGLKLLEWRPCTGKPRVDPPVVSLSLGSTLNPHDIKEGDDVYFECSVRANPKEHRISWYHNDKPVLHNVVSGVIVSTKSLVLQKVTRDHSGDYSCRATNSLGETASQATHLRIQYLNEFFGMRLVGTLDGLDSQISPTDDAEETRSR</sequence>
<dbReference type="SMART" id="SM00408">
    <property type="entry name" value="IGc2"/>
    <property type="match status" value="1"/>
</dbReference>
<comment type="subcellular location">
    <subcellularLocation>
        <location evidence="1">Cell membrane</location>
    </subcellularLocation>
</comment>
<dbReference type="InterPro" id="IPR003599">
    <property type="entry name" value="Ig_sub"/>
</dbReference>
<dbReference type="Gene3D" id="2.60.40.10">
    <property type="entry name" value="Immunoglobulins"/>
    <property type="match status" value="1"/>
</dbReference>
<dbReference type="AlphaFoldDB" id="A0A8S4SD35"/>
<dbReference type="CDD" id="cd00096">
    <property type="entry name" value="Ig"/>
    <property type="match status" value="1"/>
</dbReference>
<evidence type="ECO:0000313" key="10">
    <source>
        <dbReference type="Proteomes" id="UP000838756"/>
    </source>
</evidence>
<dbReference type="SMART" id="SM00409">
    <property type="entry name" value="IG"/>
    <property type="match status" value="1"/>
</dbReference>
<keyword evidence="2" id="KW-1003">Cell membrane</keyword>
<dbReference type="EMBL" id="CAKXAJ010026116">
    <property type="protein sequence ID" value="CAH2257057.1"/>
    <property type="molecule type" value="Genomic_DNA"/>
</dbReference>
<proteinExistence type="predicted"/>
<dbReference type="PROSITE" id="PS50835">
    <property type="entry name" value="IG_LIKE"/>
    <property type="match status" value="1"/>
</dbReference>
<evidence type="ECO:0000256" key="1">
    <source>
        <dbReference type="ARBA" id="ARBA00004236"/>
    </source>
</evidence>
<evidence type="ECO:0000256" key="5">
    <source>
        <dbReference type="ARBA" id="ARBA00023157"/>
    </source>
</evidence>
<comment type="caution">
    <text evidence="9">The sequence shown here is derived from an EMBL/GenBank/DDBJ whole genome shotgun (WGS) entry which is preliminary data.</text>
</comment>
<dbReference type="SUPFAM" id="SSF48726">
    <property type="entry name" value="Immunoglobulin"/>
    <property type="match status" value="1"/>
</dbReference>
<protein>
    <submittedName>
        <fullName evidence="9">Jg11929 protein</fullName>
    </submittedName>
</protein>
<dbReference type="InterPro" id="IPR013783">
    <property type="entry name" value="Ig-like_fold"/>
</dbReference>
<keyword evidence="4" id="KW-0472">Membrane</keyword>
<evidence type="ECO:0000256" key="6">
    <source>
        <dbReference type="ARBA" id="ARBA00023180"/>
    </source>
</evidence>
<evidence type="ECO:0000256" key="7">
    <source>
        <dbReference type="ARBA" id="ARBA00023319"/>
    </source>
</evidence>
<evidence type="ECO:0000256" key="2">
    <source>
        <dbReference type="ARBA" id="ARBA00022475"/>
    </source>
</evidence>
<name>A0A8S4SD35_9NEOP</name>
<dbReference type="FunFam" id="2.60.40.10:FF:000357">
    <property type="entry name" value="Fc receptor like 1"/>
    <property type="match status" value="1"/>
</dbReference>
<dbReference type="Proteomes" id="UP000838756">
    <property type="component" value="Unassembled WGS sequence"/>
</dbReference>
<keyword evidence="10" id="KW-1185">Reference proteome</keyword>
<dbReference type="InterPro" id="IPR003598">
    <property type="entry name" value="Ig_sub2"/>
</dbReference>
<reference evidence="9" key="1">
    <citation type="submission" date="2022-03" db="EMBL/GenBank/DDBJ databases">
        <authorList>
            <person name="Lindestad O."/>
        </authorList>
    </citation>
    <scope>NUCLEOTIDE SEQUENCE</scope>
</reference>
<keyword evidence="3" id="KW-0732">Signal</keyword>
<evidence type="ECO:0000259" key="8">
    <source>
        <dbReference type="PROSITE" id="PS50835"/>
    </source>
</evidence>
<dbReference type="GO" id="GO:0005886">
    <property type="term" value="C:plasma membrane"/>
    <property type="evidence" value="ECO:0007669"/>
    <property type="project" value="UniProtKB-SubCell"/>
</dbReference>
<organism evidence="9 10">
    <name type="scientific">Pararge aegeria aegeria</name>
    <dbReference type="NCBI Taxonomy" id="348720"/>
    <lineage>
        <taxon>Eukaryota</taxon>
        <taxon>Metazoa</taxon>
        <taxon>Ecdysozoa</taxon>
        <taxon>Arthropoda</taxon>
        <taxon>Hexapoda</taxon>
        <taxon>Insecta</taxon>
        <taxon>Pterygota</taxon>
        <taxon>Neoptera</taxon>
        <taxon>Endopterygota</taxon>
        <taxon>Lepidoptera</taxon>
        <taxon>Glossata</taxon>
        <taxon>Ditrysia</taxon>
        <taxon>Papilionoidea</taxon>
        <taxon>Nymphalidae</taxon>
        <taxon>Satyrinae</taxon>
        <taxon>Satyrini</taxon>
        <taxon>Parargina</taxon>
        <taxon>Pararge</taxon>
    </lineage>
</organism>
<keyword evidence="6" id="KW-0325">Glycoprotein</keyword>
<feature type="domain" description="Ig-like" evidence="8">
    <location>
        <begin position="35"/>
        <end position="130"/>
    </location>
</feature>
<accession>A0A8S4SD35</accession>
<dbReference type="Pfam" id="PF13927">
    <property type="entry name" value="Ig_3"/>
    <property type="match status" value="1"/>
</dbReference>
<gene>
    <name evidence="9" type="primary">jg11929</name>
    <name evidence="9" type="ORF">PAEG_LOCUS23082</name>
</gene>
<evidence type="ECO:0000313" key="9">
    <source>
        <dbReference type="EMBL" id="CAH2257057.1"/>
    </source>
</evidence>
<dbReference type="OrthoDB" id="10055806at2759"/>
<evidence type="ECO:0000256" key="3">
    <source>
        <dbReference type="ARBA" id="ARBA00022729"/>
    </source>
</evidence>